<sequence length="90" mass="9768">MLCKVCRGLSSLIVVLGAINTGILGVTGYKVNLLTHLLGEGTMWTQAAYVVTGIAGVMVCLNFLKCCFKKRHGDCCSSKGGYHHHHMDRE</sequence>
<dbReference type="EMBL" id="CP000051">
    <property type="protein sequence ID" value="AAX50251.1"/>
    <property type="molecule type" value="Genomic_DNA"/>
</dbReference>
<name>A0A0H2X182_CHLTA</name>
<keyword evidence="1" id="KW-0812">Transmembrane</keyword>
<keyword evidence="3" id="KW-1185">Reference proteome</keyword>
<dbReference type="HOGENOM" id="CLU_2421616_0_0_0"/>
<dbReference type="Proteomes" id="UP000002532">
    <property type="component" value="Chromosome"/>
</dbReference>
<dbReference type="PANTHER" id="PTHR37304:SF1">
    <property type="entry name" value="MEMBRANE PROTEIN"/>
    <property type="match status" value="1"/>
</dbReference>
<evidence type="ECO:0000313" key="3">
    <source>
        <dbReference type="Proteomes" id="UP000002532"/>
    </source>
</evidence>
<dbReference type="PANTHER" id="PTHR37304">
    <property type="entry name" value="MEMBRANE PROTEIN-RELATED"/>
    <property type="match status" value="1"/>
</dbReference>
<evidence type="ECO:0000256" key="1">
    <source>
        <dbReference type="SAM" id="Phobius"/>
    </source>
</evidence>
<feature type="transmembrane region" description="Helical" evidence="1">
    <location>
        <begin position="12"/>
        <end position="31"/>
    </location>
</feature>
<organism evidence="2 3">
    <name type="scientific">Chlamydia trachomatis serovar A (strain ATCC VR-571B / DSM 19440 / HAR-13)</name>
    <dbReference type="NCBI Taxonomy" id="315277"/>
    <lineage>
        <taxon>Bacteria</taxon>
        <taxon>Pseudomonadati</taxon>
        <taxon>Chlamydiota</taxon>
        <taxon>Chlamydiia</taxon>
        <taxon>Chlamydiales</taxon>
        <taxon>Chlamydiaceae</taxon>
        <taxon>Chlamydia/Chlamydophila group</taxon>
        <taxon>Chlamydia</taxon>
    </lineage>
</organism>
<accession>A0A0H2X182</accession>
<dbReference type="Pfam" id="PF04070">
    <property type="entry name" value="DUF378"/>
    <property type="match status" value="1"/>
</dbReference>
<protein>
    <submittedName>
        <fullName evidence="2">Hypothetical membrane associated protein</fullName>
    </submittedName>
</protein>
<reference evidence="2 3" key="1">
    <citation type="journal article" date="2005" name="Infect. Immun.">
        <title>Comparative genomic analysis of Chlamydia trachomatis oculotropic and genitotropic strains.</title>
        <authorList>
            <person name="Carlson J.H."/>
            <person name="Porcella S.F."/>
            <person name="McClarty G."/>
            <person name="Caldwell H.D."/>
        </authorList>
    </citation>
    <scope>NUCLEOTIDE SEQUENCE [LARGE SCALE GENOMIC DNA]</scope>
    <source>
        <strain evidence="3">ATCC VR-571B / DSM 19440 / HAR-13</strain>
    </source>
</reference>
<dbReference type="RefSeq" id="WP_009871347.1">
    <property type="nucleotide sequence ID" value="NC_007429.1"/>
</dbReference>
<dbReference type="InterPro" id="IPR007211">
    <property type="entry name" value="DUF378"/>
</dbReference>
<evidence type="ECO:0000313" key="2">
    <source>
        <dbReference type="EMBL" id="AAX50251.1"/>
    </source>
</evidence>
<proteinExistence type="predicted"/>
<dbReference type="AlphaFoldDB" id="A0A0H2X182"/>
<feature type="transmembrane region" description="Helical" evidence="1">
    <location>
        <begin position="43"/>
        <end position="64"/>
    </location>
</feature>
<dbReference type="KEGG" id="cta:CTA_0002"/>
<gene>
    <name evidence="2" type="ordered locus">CTA_0002</name>
</gene>
<keyword evidence="1" id="KW-0472">Membrane</keyword>
<keyword evidence="1" id="KW-1133">Transmembrane helix</keyword>